<dbReference type="InterPro" id="IPR036259">
    <property type="entry name" value="MFS_trans_sf"/>
</dbReference>
<dbReference type="Pfam" id="PF07690">
    <property type="entry name" value="MFS_1"/>
    <property type="match status" value="1"/>
</dbReference>
<feature type="region of interest" description="Disordered" evidence="7">
    <location>
        <begin position="656"/>
        <end position="681"/>
    </location>
</feature>
<evidence type="ECO:0000256" key="6">
    <source>
        <dbReference type="ARBA" id="ARBA00023242"/>
    </source>
</evidence>
<comment type="caution">
    <text evidence="10">The sequence shown here is derived from an EMBL/GenBank/DDBJ whole genome shotgun (WGS) entry which is preliminary data.</text>
</comment>
<feature type="transmembrane region" description="Helical" evidence="8">
    <location>
        <begin position="241"/>
        <end position="262"/>
    </location>
</feature>
<evidence type="ECO:0000256" key="3">
    <source>
        <dbReference type="ARBA" id="ARBA00022692"/>
    </source>
</evidence>
<comment type="subcellular location">
    <subcellularLocation>
        <location evidence="1">Membrane</location>
        <topology evidence="1">Multi-pass membrane protein</topology>
    </subcellularLocation>
</comment>
<feature type="compositionally biased region" description="Pro residues" evidence="7">
    <location>
        <begin position="32"/>
        <end position="45"/>
    </location>
</feature>
<dbReference type="PROSITE" id="PS50850">
    <property type="entry name" value="MFS"/>
    <property type="match status" value="1"/>
</dbReference>
<feature type="transmembrane region" description="Helical" evidence="8">
    <location>
        <begin position="385"/>
        <end position="404"/>
    </location>
</feature>
<organism evidence="10 11">
    <name type="scientific">Colletotrichum asianum</name>
    <dbReference type="NCBI Taxonomy" id="702518"/>
    <lineage>
        <taxon>Eukaryota</taxon>
        <taxon>Fungi</taxon>
        <taxon>Dikarya</taxon>
        <taxon>Ascomycota</taxon>
        <taxon>Pezizomycotina</taxon>
        <taxon>Sordariomycetes</taxon>
        <taxon>Hypocreomycetidae</taxon>
        <taxon>Glomerellales</taxon>
        <taxon>Glomerellaceae</taxon>
        <taxon>Colletotrichum</taxon>
        <taxon>Colletotrichum gloeosporioides species complex</taxon>
    </lineage>
</organism>
<dbReference type="PANTHER" id="PTHR23501">
    <property type="entry name" value="MAJOR FACILITATOR SUPERFAMILY"/>
    <property type="match status" value="1"/>
</dbReference>
<dbReference type="AlphaFoldDB" id="A0A8H3ZKT2"/>
<dbReference type="Proteomes" id="UP000434172">
    <property type="component" value="Unassembled WGS sequence"/>
</dbReference>
<dbReference type="OrthoDB" id="10021397at2759"/>
<dbReference type="InterPro" id="IPR020846">
    <property type="entry name" value="MFS_dom"/>
</dbReference>
<keyword evidence="4 8" id="KW-1133">Transmembrane helix</keyword>
<feature type="transmembrane region" description="Helical" evidence="8">
    <location>
        <begin position="176"/>
        <end position="197"/>
    </location>
</feature>
<keyword evidence="5 8" id="KW-0472">Membrane</keyword>
<feature type="transmembrane region" description="Helical" evidence="8">
    <location>
        <begin position="472"/>
        <end position="496"/>
    </location>
</feature>
<evidence type="ECO:0000256" key="1">
    <source>
        <dbReference type="ARBA" id="ARBA00004141"/>
    </source>
</evidence>
<dbReference type="GO" id="GO:0005886">
    <property type="term" value="C:plasma membrane"/>
    <property type="evidence" value="ECO:0007669"/>
    <property type="project" value="TreeGrafter"/>
</dbReference>
<evidence type="ECO:0000256" key="4">
    <source>
        <dbReference type="ARBA" id="ARBA00022989"/>
    </source>
</evidence>
<keyword evidence="11" id="KW-1185">Reference proteome</keyword>
<feature type="compositionally biased region" description="Polar residues" evidence="7">
    <location>
        <begin position="48"/>
        <end position="61"/>
    </location>
</feature>
<dbReference type="PANTHER" id="PTHR23501:SF102">
    <property type="entry name" value="DRUG TRANSPORTER, PUTATIVE (AFU_ORTHOLOGUE AFUA_3G08530)-RELATED"/>
    <property type="match status" value="1"/>
</dbReference>
<evidence type="ECO:0000256" key="2">
    <source>
        <dbReference type="ARBA" id="ARBA00007520"/>
    </source>
</evidence>
<feature type="transmembrane region" description="Helical" evidence="8">
    <location>
        <begin position="554"/>
        <end position="571"/>
    </location>
</feature>
<feature type="transmembrane region" description="Helical" evidence="8">
    <location>
        <begin position="151"/>
        <end position="170"/>
    </location>
</feature>
<comment type="similarity">
    <text evidence="2">Belongs to the major facilitator superfamily. TCR/Tet family.</text>
</comment>
<dbReference type="CDD" id="cd00067">
    <property type="entry name" value="GAL4"/>
    <property type="match status" value="1"/>
</dbReference>
<dbReference type="GO" id="GO:0000981">
    <property type="term" value="F:DNA-binding transcription factor activity, RNA polymerase II-specific"/>
    <property type="evidence" value="ECO:0007669"/>
    <property type="project" value="InterPro"/>
</dbReference>
<dbReference type="CDD" id="cd17502">
    <property type="entry name" value="MFS_Azr1_MDR_like"/>
    <property type="match status" value="1"/>
</dbReference>
<dbReference type="GO" id="GO:0008270">
    <property type="term" value="F:zinc ion binding"/>
    <property type="evidence" value="ECO:0007669"/>
    <property type="project" value="InterPro"/>
</dbReference>
<feature type="transmembrane region" description="Helical" evidence="8">
    <location>
        <begin position="209"/>
        <end position="235"/>
    </location>
</feature>
<dbReference type="Gene3D" id="1.20.1250.20">
    <property type="entry name" value="MFS general substrate transporter like domains"/>
    <property type="match status" value="1"/>
</dbReference>
<reference evidence="10 11" key="1">
    <citation type="submission" date="2019-12" db="EMBL/GenBank/DDBJ databases">
        <title>A genome sequence resource for the geographically widespread anthracnose pathogen Colletotrichum asianum.</title>
        <authorList>
            <person name="Meng Y."/>
        </authorList>
    </citation>
    <scope>NUCLEOTIDE SEQUENCE [LARGE SCALE GENOMIC DNA]</scope>
    <source>
        <strain evidence="10 11">ICMP 18580</strain>
    </source>
</reference>
<evidence type="ECO:0000256" key="7">
    <source>
        <dbReference type="SAM" id="MobiDB-lite"/>
    </source>
</evidence>
<dbReference type="InterPro" id="IPR011701">
    <property type="entry name" value="MFS"/>
</dbReference>
<feature type="transmembrane region" description="Helical" evidence="8">
    <location>
        <begin position="436"/>
        <end position="460"/>
    </location>
</feature>
<feature type="domain" description="Major facilitator superfamily (MFS) profile" evidence="9">
    <location>
        <begin position="86"/>
        <end position="576"/>
    </location>
</feature>
<dbReference type="EMBL" id="WOWK01000051">
    <property type="protein sequence ID" value="KAF0323499.1"/>
    <property type="molecule type" value="Genomic_DNA"/>
</dbReference>
<feature type="transmembrane region" description="Helical" evidence="8">
    <location>
        <begin position="274"/>
        <end position="294"/>
    </location>
</feature>
<feature type="region of interest" description="Disordered" evidence="7">
    <location>
        <begin position="16"/>
        <end position="77"/>
    </location>
</feature>
<feature type="transmembrane region" description="Helical" evidence="8">
    <location>
        <begin position="346"/>
        <end position="365"/>
    </location>
</feature>
<evidence type="ECO:0000313" key="10">
    <source>
        <dbReference type="EMBL" id="KAF0323499.1"/>
    </source>
</evidence>
<feature type="transmembrane region" description="Helical" evidence="8">
    <location>
        <begin position="83"/>
        <end position="108"/>
    </location>
</feature>
<keyword evidence="3 8" id="KW-0812">Transmembrane</keyword>
<dbReference type="SUPFAM" id="SSF103473">
    <property type="entry name" value="MFS general substrate transporter"/>
    <property type="match status" value="1"/>
</dbReference>
<gene>
    <name evidence="10" type="ORF">GQ607_009180</name>
</gene>
<feature type="transmembrane region" description="Helical" evidence="8">
    <location>
        <begin position="120"/>
        <end position="139"/>
    </location>
</feature>
<dbReference type="InterPro" id="IPR001138">
    <property type="entry name" value="Zn2Cys6_DnaBD"/>
</dbReference>
<dbReference type="PRINTS" id="PR01036">
    <property type="entry name" value="TCRTETB"/>
</dbReference>
<dbReference type="Gene3D" id="1.20.1720.10">
    <property type="entry name" value="Multidrug resistance protein D"/>
    <property type="match status" value="1"/>
</dbReference>
<evidence type="ECO:0000256" key="5">
    <source>
        <dbReference type="ARBA" id="ARBA00023136"/>
    </source>
</evidence>
<feature type="region of interest" description="Disordered" evidence="7">
    <location>
        <begin position="586"/>
        <end position="609"/>
    </location>
</feature>
<evidence type="ECO:0000313" key="11">
    <source>
        <dbReference type="Proteomes" id="UP000434172"/>
    </source>
</evidence>
<feature type="compositionally biased region" description="Basic and acidic residues" evidence="7">
    <location>
        <begin position="598"/>
        <end position="609"/>
    </location>
</feature>
<proteinExistence type="inferred from homology"/>
<sequence>MSLGLAAIYSEGTGDRIGISSRLQQDGDEIQPPVPSTAPKSPPKASPQRTTTQTFNHSNNAHPDLPPDDDPDTDMPKLSGTTIALTMASLCLSVALSALDMTIVTTAIPNIVASLDSVAGYIWVGSAFILGFTAVTPIWGSVADLWGRKPIILLALTIFLVGSLLCALAPHMDALIAGRAVQGVGASGMGVMVNTIICDMFSLRDRGLYLAITSIIWAIGSAVGPVLGGVFATRLDWRWCFWINLPIGGVVFIVLFFFLDLPSPNTSVAAGLKAIDWTGSLFCMGGSLMVLLALDFGDVTHPWSSATVICLIVFGLVAIGIFLMNEWKLAANPVLPLRLLSSWSKAAAYFVFAFNAFVFIGITYYLPLYSQAVLGVDALTSGLYLLPLIVSCSLSAACAGVFIQKTGRYRVLMYAAQVLLTLGTGLLISLEFERNLAKLFVFQILTGIGVGLNIEAPVLAAQAATTVRDTAAVLATMSFLRSIATAISVVVGGVIFQNQMKAGNSALVDQIGHDLASRFDGDNASAHVEEIGLLSTDQQVPVRQAYFGALRTVWIMYVAFAGLATVLNLFVSEYHLSDQRNAVVLGVDRGNPGPSDQPGRESPDQCDEERPACSRCRRLKYVCPGYPDEWTLVLRQQDTHAKEHVRERVERAQRRRAQAGGGQLQGRNTTSPPPAWTPFVGPETPSVYKSFTDYTSRSGIAYLTSLKDCYALQPASCLANAIHAAALASVARQRSEVGLMDRARLTYGKAIREVNRAIQDEVLIRNDSVLVALFVMGFFQVIAAEFAPDLNPTSEPGCHPHARGALALFRYRAQHRLSNALDRTLLVIFQHLRLADLFTTSYMIPPLWFELEAFINSLGWGSLLDPLVRRAVDIKIRFMSATLGQASDSLTDFVRSGVLVAQDLQDAANNTTFDPKFDGPPPAVFNALISISSATHAAVAKCLYLTVRLHIFEVISKANSDSFDDMSVHLDQLLLSMPAAAPSLVNELGKALGCDEGSTQDGPGVGMLVFSLLWPMTAMLQSNLVDEHSKTWVAWRLRRLGAACGFGLAETIVSKVLGGGEIEAVT</sequence>
<evidence type="ECO:0000259" key="9">
    <source>
        <dbReference type="PROSITE" id="PS50850"/>
    </source>
</evidence>
<accession>A0A8H3ZKT2</accession>
<evidence type="ECO:0000256" key="8">
    <source>
        <dbReference type="SAM" id="Phobius"/>
    </source>
</evidence>
<dbReference type="GO" id="GO:0022857">
    <property type="term" value="F:transmembrane transporter activity"/>
    <property type="evidence" value="ECO:0007669"/>
    <property type="project" value="InterPro"/>
</dbReference>
<feature type="transmembrane region" description="Helical" evidence="8">
    <location>
        <begin position="306"/>
        <end position="325"/>
    </location>
</feature>
<protein>
    <recommendedName>
        <fullName evidence="9">Major facilitator superfamily (MFS) profile domain-containing protein</fullName>
    </recommendedName>
</protein>
<name>A0A8H3ZKT2_9PEZI</name>
<keyword evidence="6" id="KW-0539">Nucleus</keyword>
<feature type="transmembrane region" description="Helical" evidence="8">
    <location>
        <begin position="411"/>
        <end position="430"/>
    </location>
</feature>